<proteinExistence type="predicted"/>
<sequence length="362" mass="41071">MKRLTLFVTTLLLLNSFAWVVHADNNAIADYPDCAKLLTHNNVRETDVAILQPILAATTEFMLATCAAFNEDDMRALNDRHFLTAGKPNGNRAELVKLLRKNFSDEPFPDISDVIVEWQSVDYTQALNSQLYSLNVIQGKRRDEYAFMLQSGTSNISFMVDDRMQQACLKLSTMACDLFFKEVERVTSVQNIFLGSNEIKQALVNTAQKRQDWHRFGEEGRFMTFIDIAFTSWIYSEEFSNGKSLPPPPKYQFFALRPSIAYEHFSAAESGDKDEMTLAVEWVGINQWDADIPWGVSIASVYADRSKGRKLGHGLMLHLNNKLSIGFANRGGGDNSVYINIDLLNWFSRFDAYASFKNAMLD</sequence>
<gene>
    <name evidence="2" type="ORF">GPLA_3662</name>
</gene>
<keyword evidence="1" id="KW-0732">Signal</keyword>
<protein>
    <submittedName>
        <fullName evidence="2">Uncharacterized protein</fullName>
    </submittedName>
</protein>
<dbReference type="RefSeq" id="WP_007106312.1">
    <property type="nucleotide sequence ID" value="NZ_BAER01000113.1"/>
</dbReference>
<keyword evidence="3" id="KW-1185">Reference proteome</keyword>
<comment type="caution">
    <text evidence="2">The sequence shown here is derived from an EMBL/GenBank/DDBJ whole genome shotgun (WGS) entry which is preliminary data.</text>
</comment>
<evidence type="ECO:0000313" key="3">
    <source>
        <dbReference type="Proteomes" id="UP000006322"/>
    </source>
</evidence>
<reference evidence="3" key="1">
    <citation type="journal article" date="2014" name="Environ. Microbiol.">
        <title>Comparative genomics of the marine bacterial genus Glaciecola reveals the high degree of genomic diversity and genomic characteristic for cold adaptation.</title>
        <authorList>
            <person name="Qin Q.L."/>
            <person name="Xie B.B."/>
            <person name="Yu Y."/>
            <person name="Shu Y.L."/>
            <person name="Rong J.C."/>
            <person name="Zhang Y.J."/>
            <person name="Zhao D.L."/>
            <person name="Chen X.L."/>
            <person name="Zhang X.Y."/>
            <person name="Chen B."/>
            <person name="Zhou B.C."/>
            <person name="Zhang Y.Z."/>
        </authorList>
    </citation>
    <scope>NUCLEOTIDE SEQUENCE [LARGE SCALE GENOMIC DNA]</scope>
    <source>
        <strain evidence="3">LMG 21857</strain>
    </source>
</reference>
<dbReference type="OrthoDB" id="5811212at2"/>
<evidence type="ECO:0000256" key="1">
    <source>
        <dbReference type="SAM" id="SignalP"/>
    </source>
</evidence>
<organism evidence="2 3">
    <name type="scientific">Paraglaciecola polaris LMG 21857</name>
    <dbReference type="NCBI Taxonomy" id="1129793"/>
    <lineage>
        <taxon>Bacteria</taxon>
        <taxon>Pseudomonadati</taxon>
        <taxon>Pseudomonadota</taxon>
        <taxon>Gammaproteobacteria</taxon>
        <taxon>Alteromonadales</taxon>
        <taxon>Alteromonadaceae</taxon>
        <taxon>Paraglaciecola</taxon>
    </lineage>
</organism>
<dbReference type="AlphaFoldDB" id="K6ZWD3"/>
<dbReference type="STRING" id="1129793.GPLA_3662"/>
<dbReference type="EMBL" id="BAER01000113">
    <property type="protein sequence ID" value="GAC34547.1"/>
    <property type="molecule type" value="Genomic_DNA"/>
</dbReference>
<name>K6ZWD3_9ALTE</name>
<evidence type="ECO:0000313" key="2">
    <source>
        <dbReference type="EMBL" id="GAC34547.1"/>
    </source>
</evidence>
<dbReference type="Proteomes" id="UP000006322">
    <property type="component" value="Unassembled WGS sequence"/>
</dbReference>
<accession>K6ZWD3</accession>
<feature type="signal peptide" evidence="1">
    <location>
        <begin position="1"/>
        <end position="23"/>
    </location>
</feature>
<feature type="chain" id="PRO_5003898654" evidence="1">
    <location>
        <begin position="24"/>
        <end position="362"/>
    </location>
</feature>